<name>A0A931I0K7_9HYPH</name>
<dbReference type="GO" id="GO:0006811">
    <property type="term" value="P:monoatomic ion transport"/>
    <property type="evidence" value="ECO:0007669"/>
    <property type="project" value="UniProtKB-KW"/>
</dbReference>
<evidence type="ECO:0000313" key="11">
    <source>
        <dbReference type="EMBL" id="MBH0237046.1"/>
    </source>
</evidence>
<evidence type="ECO:0000256" key="9">
    <source>
        <dbReference type="ARBA" id="ARBA00023237"/>
    </source>
</evidence>
<reference evidence="11" key="1">
    <citation type="submission" date="2020-12" db="EMBL/GenBank/DDBJ databases">
        <title>Methylobrevis albus sp. nov., isolated from fresh water lack sediment.</title>
        <authorList>
            <person name="Zou Q."/>
        </authorList>
    </citation>
    <scope>NUCLEOTIDE SEQUENCE</scope>
    <source>
        <strain evidence="11">L22</strain>
    </source>
</reference>
<evidence type="ECO:0000256" key="6">
    <source>
        <dbReference type="ARBA" id="ARBA00023065"/>
    </source>
</evidence>
<dbReference type="SUPFAM" id="SSF56935">
    <property type="entry name" value="Porins"/>
    <property type="match status" value="1"/>
</dbReference>
<keyword evidence="6 10" id="KW-0406">Ion transport</keyword>
<keyword evidence="5 10" id="KW-0732">Signal</keyword>
<evidence type="ECO:0000256" key="2">
    <source>
        <dbReference type="ARBA" id="ARBA00022448"/>
    </source>
</evidence>
<comment type="function">
    <text evidence="10">Forms passive diffusion pores that allow small molecular weight hydrophilic materials across the outer membrane.</text>
</comment>
<dbReference type="GO" id="GO:0015288">
    <property type="term" value="F:porin activity"/>
    <property type="evidence" value="ECO:0007669"/>
    <property type="project" value="UniProtKB-KW"/>
</dbReference>
<gene>
    <name evidence="11" type="ORF">I5731_04365</name>
</gene>
<protein>
    <recommendedName>
        <fullName evidence="10">Porin</fullName>
    </recommendedName>
</protein>
<comment type="subcellular location">
    <subcellularLocation>
        <location evidence="10">Cell outer membrane</location>
        <topology evidence="10">Multi-pass membrane protein</topology>
    </subcellularLocation>
</comment>
<sequence>MKLKSIMLGTAASLVMTTGAFAADALTDTVVPTAVDYVKVCDAFGAGFFVIPGMETCLKIGGRVRTGFEYLEDNVFLGLDANGNERWDDSYRWFANGRIDFDARTASDFGTVRSFFRIESEPDRNAVISQAFIQVGYLTAGYSDGDTVFNDDALYGNFYDDGYGAPGNGLQLNVVVDDLGGGFFVGGQVIAANNGSGLLTVDYQNDANDVALVGIVGIADQAWGSASLSGHYDNASEGFVIKATADLVITDGFGARLTAGYLDNGANVDAFIVSGAVSYDVTPDLNLFVGAIYGFNDGDDPFEINGGIGYTLAEGLTLAAEVRYADDAGDTPNTDGNFDAIVGLIRTF</sequence>
<evidence type="ECO:0000256" key="8">
    <source>
        <dbReference type="ARBA" id="ARBA00023136"/>
    </source>
</evidence>
<comment type="caution">
    <text evidence="11">The sequence shown here is derived from an EMBL/GenBank/DDBJ whole genome shotgun (WGS) entry which is preliminary data.</text>
</comment>
<dbReference type="RefSeq" id="WP_197310123.1">
    <property type="nucleotide sequence ID" value="NZ_JADZLT010000040.1"/>
</dbReference>
<dbReference type="InterPro" id="IPR003684">
    <property type="entry name" value="Porin_alphabac"/>
</dbReference>
<comment type="similarity">
    <text evidence="1 10">Belongs to the alphaproteobacteria porin family.</text>
</comment>
<dbReference type="AlphaFoldDB" id="A0A931I0K7"/>
<keyword evidence="3 10" id="KW-1134">Transmembrane beta strand</keyword>
<evidence type="ECO:0000256" key="3">
    <source>
        <dbReference type="ARBA" id="ARBA00022452"/>
    </source>
</evidence>
<evidence type="ECO:0000256" key="5">
    <source>
        <dbReference type="ARBA" id="ARBA00022729"/>
    </source>
</evidence>
<feature type="chain" id="PRO_5038168107" description="Porin" evidence="10">
    <location>
        <begin position="23"/>
        <end position="348"/>
    </location>
</feature>
<evidence type="ECO:0000256" key="7">
    <source>
        <dbReference type="ARBA" id="ARBA00023114"/>
    </source>
</evidence>
<evidence type="ECO:0000256" key="10">
    <source>
        <dbReference type="RuleBase" id="RU364005"/>
    </source>
</evidence>
<keyword evidence="8 10" id="KW-0472">Membrane</keyword>
<evidence type="ECO:0000313" key="12">
    <source>
        <dbReference type="Proteomes" id="UP000631694"/>
    </source>
</evidence>
<dbReference type="GO" id="GO:0046930">
    <property type="term" value="C:pore complex"/>
    <property type="evidence" value="ECO:0007669"/>
    <property type="project" value="UniProtKB-KW"/>
</dbReference>
<dbReference type="Pfam" id="PF02530">
    <property type="entry name" value="Porin_2"/>
    <property type="match status" value="1"/>
</dbReference>
<dbReference type="GO" id="GO:0009279">
    <property type="term" value="C:cell outer membrane"/>
    <property type="evidence" value="ECO:0007669"/>
    <property type="project" value="UniProtKB-SubCell"/>
</dbReference>
<accession>A0A931I0K7</accession>
<keyword evidence="2 10" id="KW-0813">Transport</keyword>
<evidence type="ECO:0000256" key="1">
    <source>
        <dbReference type="ARBA" id="ARBA00009521"/>
    </source>
</evidence>
<keyword evidence="9 10" id="KW-0998">Cell outer membrane</keyword>
<organism evidence="11 12">
    <name type="scientific">Methylobrevis albus</name>
    <dbReference type="NCBI Taxonomy" id="2793297"/>
    <lineage>
        <taxon>Bacteria</taxon>
        <taxon>Pseudomonadati</taxon>
        <taxon>Pseudomonadota</taxon>
        <taxon>Alphaproteobacteria</taxon>
        <taxon>Hyphomicrobiales</taxon>
        <taxon>Pleomorphomonadaceae</taxon>
        <taxon>Methylobrevis</taxon>
    </lineage>
</organism>
<keyword evidence="4 10" id="KW-0812">Transmembrane</keyword>
<keyword evidence="12" id="KW-1185">Reference proteome</keyword>
<feature type="signal peptide" evidence="10">
    <location>
        <begin position="1"/>
        <end position="22"/>
    </location>
</feature>
<dbReference type="Proteomes" id="UP000631694">
    <property type="component" value="Unassembled WGS sequence"/>
</dbReference>
<evidence type="ECO:0000256" key="4">
    <source>
        <dbReference type="ARBA" id="ARBA00022692"/>
    </source>
</evidence>
<dbReference type="EMBL" id="JADZLT010000040">
    <property type="protein sequence ID" value="MBH0237046.1"/>
    <property type="molecule type" value="Genomic_DNA"/>
</dbReference>
<comment type="domain">
    <text evidence="10">Consists of 16-stranded beta-barrel sheets, with large surface-exposed loops, that form a transmembrane pore at the center of each barrel. The pore is partially ocluded by a peptide loop that folds into the pore lumen.</text>
</comment>
<proteinExistence type="inferred from homology"/>
<keyword evidence="7 10" id="KW-0626">Porin</keyword>